<organism evidence="2 3">
    <name type="scientific">Angomonas deanei</name>
    <dbReference type="NCBI Taxonomy" id="59799"/>
    <lineage>
        <taxon>Eukaryota</taxon>
        <taxon>Discoba</taxon>
        <taxon>Euglenozoa</taxon>
        <taxon>Kinetoplastea</taxon>
        <taxon>Metakinetoplastina</taxon>
        <taxon>Trypanosomatida</taxon>
        <taxon>Trypanosomatidae</taxon>
        <taxon>Strigomonadinae</taxon>
        <taxon>Angomonas</taxon>
    </lineage>
</organism>
<feature type="region of interest" description="Disordered" evidence="1">
    <location>
        <begin position="1"/>
        <end position="33"/>
    </location>
</feature>
<proteinExistence type="predicted"/>
<protein>
    <submittedName>
        <fullName evidence="2">Uncharacterized protein</fullName>
    </submittedName>
</protein>
<dbReference type="VEuPathDB" id="TriTrypDB:ADEAN_000849900"/>
<evidence type="ECO:0000256" key="1">
    <source>
        <dbReference type="SAM" id="MobiDB-lite"/>
    </source>
</evidence>
<dbReference type="AlphaFoldDB" id="A0A7G2CPS7"/>
<name>A0A7G2CPS7_9TRYP</name>
<dbReference type="EMBL" id="LR877163">
    <property type="protein sequence ID" value="CAD2220974.1"/>
    <property type="molecule type" value="Genomic_DNA"/>
</dbReference>
<dbReference type="OrthoDB" id="252922at2759"/>
<sequence length="509" mass="59105">MTRHVAASYYHQQQEEGEEEPAGKKEKSEKSEVEKNGERLLYSLGQAYVWPPLSFREEEVIQDRLAQIDRLLGPENNNNENSKKGSDITRRLLSTKRLIQLSFNRLQHALHRKNTLPTLFPGFHQSSVVDTQLCLPAYDAYYKQAMEALEYGGKLEERWKERTGQLRAAGDLIAYCIQYNQEKNQNRNDKSLLSVSQEEIVRGLEEDDATWLNHNETEKQKFKNKSERSRAAVEKGKLRDSLLFHNNNKEDKTLSLSTILAEFRVTRFTSRIKDVWRSLWRQAQLERDVTDENTNEDDFLENPAAQRMMREKVEDNIRNRYSLHAALASEIFILQCEAYEKEEKIKESELLLLEKQRKSEHAALSAYQPKKANKVSIPPKKETTQKKNRPPPPPSLLHCMPFEFACSKIAKEYNMELKNNNNHNTIWPSKNMHYMEVGPSPTDLDHRATTAAIEIDRLMPILYELQNTCNENYKLRSQRAHTALSELAQVYDLRVASPQPKKNASLSSK</sequence>
<feature type="compositionally biased region" description="Basic and acidic residues" evidence="1">
    <location>
        <begin position="21"/>
        <end position="33"/>
    </location>
</feature>
<reference evidence="2 3" key="1">
    <citation type="submission" date="2020-08" db="EMBL/GenBank/DDBJ databases">
        <authorList>
            <person name="Newling K."/>
            <person name="Davey J."/>
            <person name="Forrester S."/>
        </authorList>
    </citation>
    <scope>NUCLEOTIDE SEQUENCE [LARGE SCALE GENOMIC DNA]</scope>
    <source>
        <strain evidence="3">Crithidia deanei Carvalho (ATCC PRA-265)</strain>
    </source>
</reference>
<dbReference type="Proteomes" id="UP000515908">
    <property type="component" value="Chromosome 19"/>
</dbReference>
<evidence type="ECO:0000313" key="2">
    <source>
        <dbReference type="EMBL" id="CAD2220974.1"/>
    </source>
</evidence>
<evidence type="ECO:0000313" key="3">
    <source>
        <dbReference type="Proteomes" id="UP000515908"/>
    </source>
</evidence>
<accession>A0A7G2CPS7</accession>
<gene>
    <name evidence="2" type="ORF">ADEAN_000849900</name>
</gene>
<feature type="region of interest" description="Disordered" evidence="1">
    <location>
        <begin position="362"/>
        <end position="394"/>
    </location>
</feature>
<keyword evidence="3" id="KW-1185">Reference proteome</keyword>